<feature type="transmembrane region" description="Helical" evidence="2">
    <location>
        <begin position="441"/>
        <end position="459"/>
    </location>
</feature>
<feature type="transmembrane region" description="Helical" evidence="2">
    <location>
        <begin position="192"/>
        <end position="210"/>
    </location>
</feature>
<proteinExistence type="predicted"/>
<evidence type="ECO:0000313" key="4">
    <source>
        <dbReference type="EMBL" id="TVZ01899.1"/>
    </source>
</evidence>
<evidence type="ECO:0000256" key="1">
    <source>
        <dbReference type="SAM" id="MobiDB-lite"/>
    </source>
</evidence>
<feature type="transmembrane region" description="Helical" evidence="2">
    <location>
        <begin position="69"/>
        <end position="88"/>
    </location>
</feature>
<dbReference type="Gene3D" id="1.20.144.10">
    <property type="entry name" value="Phosphatidic acid phosphatase type 2/haloperoxidase"/>
    <property type="match status" value="2"/>
</dbReference>
<feature type="transmembrane region" description="Helical" evidence="2">
    <location>
        <begin position="257"/>
        <end position="280"/>
    </location>
</feature>
<dbReference type="AlphaFoldDB" id="A0A6P2BS30"/>
<feature type="transmembrane region" description="Helical" evidence="2">
    <location>
        <begin position="344"/>
        <end position="365"/>
    </location>
</feature>
<keyword evidence="2" id="KW-0812">Transmembrane</keyword>
<evidence type="ECO:0000259" key="3">
    <source>
        <dbReference type="SMART" id="SM00014"/>
    </source>
</evidence>
<feature type="transmembrane region" description="Helical" evidence="2">
    <location>
        <begin position="385"/>
        <end position="404"/>
    </location>
</feature>
<keyword evidence="2" id="KW-1133">Transmembrane helix</keyword>
<feature type="transmembrane region" description="Helical" evidence="2">
    <location>
        <begin position="136"/>
        <end position="158"/>
    </location>
</feature>
<feature type="domain" description="Phosphatidic acid phosphatase type 2/haloperoxidase" evidence="3">
    <location>
        <begin position="94"/>
        <end position="207"/>
    </location>
</feature>
<feature type="transmembrane region" description="Helical" evidence="2">
    <location>
        <begin position="165"/>
        <end position="186"/>
    </location>
</feature>
<dbReference type="SUPFAM" id="SSF48317">
    <property type="entry name" value="Acid phosphatase/Vanadium-dependent haloperoxidase"/>
    <property type="match status" value="2"/>
</dbReference>
<feature type="transmembrane region" description="Helical" evidence="2">
    <location>
        <begin position="313"/>
        <end position="337"/>
    </location>
</feature>
<protein>
    <submittedName>
        <fullName evidence="4">Phosphatase PAP2 family protein</fullName>
    </submittedName>
</protein>
<feature type="transmembrane region" description="Helical" evidence="2">
    <location>
        <begin position="95"/>
        <end position="116"/>
    </location>
</feature>
<dbReference type="SMART" id="SM00014">
    <property type="entry name" value="acidPPc"/>
    <property type="match status" value="2"/>
</dbReference>
<feature type="region of interest" description="Disordered" evidence="1">
    <location>
        <begin position="469"/>
        <end position="494"/>
    </location>
</feature>
<dbReference type="CDD" id="cd03392">
    <property type="entry name" value="PAP2_like_2"/>
    <property type="match status" value="2"/>
</dbReference>
<organism evidence="4 5">
    <name type="scientific">Trebonia kvetii</name>
    <dbReference type="NCBI Taxonomy" id="2480626"/>
    <lineage>
        <taxon>Bacteria</taxon>
        <taxon>Bacillati</taxon>
        <taxon>Actinomycetota</taxon>
        <taxon>Actinomycetes</taxon>
        <taxon>Streptosporangiales</taxon>
        <taxon>Treboniaceae</taxon>
        <taxon>Trebonia</taxon>
    </lineage>
</organism>
<evidence type="ECO:0000313" key="5">
    <source>
        <dbReference type="Proteomes" id="UP000460272"/>
    </source>
</evidence>
<feature type="transmembrane region" description="Helical" evidence="2">
    <location>
        <begin position="12"/>
        <end position="33"/>
    </location>
</feature>
<gene>
    <name evidence="4" type="ORF">EAS64_31160</name>
</gene>
<dbReference type="Proteomes" id="UP000460272">
    <property type="component" value="Unassembled WGS sequence"/>
</dbReference>
<dbReference type="InterPro" id="IPR036938">
    <property type="entry name" value="PAP2/HPO_sf"/>
</dbReference>
<feature type="transmembrane region" description="Helical" evidence="2">
    <location>
        <begin position="411"/>
        <end position="429"/>
    </location>
</feature>
<dbReference type="OrthoDB" id="5289372at2"/>
<dbReference type="PANTHER" id="PTHR14969:SF13">
    <property type="entry name" value="AT30094P"/>
    <property type="match status" value="1"/>
</dbReference>
<accession>A0A6P2BS30</accession>
<dbReference type="PANTHER" id="PTHR14969">
    <property type="entry name" value="SPHINGOSINE-1-PHOSPHATE PHOSPHOHYDROLASE"/>
    <property type="match status" value="1"/>
</dbReference>
<feature type="domain" description="Phosphatidic acid phosphatase type 2/haloperoxidase" evidence="3">
    <location>
        <begin position="344"/>
        <end position="456"/>
    </location>
</feature>
<keyword evidence="5" id="KW-1185">Reference proteome</keyword>
<comment type="caution">
    <text evidence="4">The sequence shown here is derived from an EMBL/GenBank/DDBJ whole genome shotgun (WGS) entry which is preliminary data.</text>
</comment>
<sequence>MSVAATTRRTLTPIAAVTVAALIFAILLLLVRLQFAPLESADHHAAAWLNSLVAGDAALVGVIKAVTWLGSGGVLWTVTGAAVVLLAIRRRWRLAVYLLVAGAGELVLDPVLKALVGRLRPVVAHPVAYGGGNSFPSGHALGSIVCYGALFLVFLPAVRGIWRRVFAAVIVTLIAAIGVSRLLLGVHYLSDVLGAWALGITWLGVTAFAVELSRRAAGEPVTDPVTEGLEPEAREDLQPAEPETPMRHDRALAYGRNAAGVVVIWVLIVGALTGIGKLIMITHNGNGNLFGDHTIPHWFAAHRTPSLNGWSLIASNLGATQDILIVSAVTCVVFLAVTRRWRPLVFVAAVMFGELAAFLAIAYVVKRPRPDVTHLDTNLPTSAFPSGHMAATTCLYVAIAILVIGHARGWWRYLFLIPAIVMPVLIAVARMYRGEHHPTDILASVLFAALWLTTATILIKPNKDAFERSQRGPLGLPRRKDHARHGHESAPVTR</sequence>
<reference evidence="4 5" key="1">
    <citation type="submission" date="2018-11" db="EMBL/GenBank/DDBJ databases">
        <title>Trebonia kvetii gen.nov., sp.nov., a novel acidophilic actinobacterium, and proposal of the new actinobacterial family Treboniaceae fam. nov.</title>
        <authorList>
            <person name="Rapoport D."/>
            <person name="Sagova-Mareckova M."/>
            <person name="Sedlacek I."/>
            <person name="Provaznik J."/>
            <person name="Kralova S."/>
            <person name="Pavlinic D."/>
            <person name="Benes V."/>
            <person name="Kopecky J."/>
        </authorList>
    </citation>
    <scope>NUCLEOTIDE SEQUENCE [LARGE SCALE GENOMIC DNA]</scope>
    <source>
        <strain evidence="4 5">15Tr583</strain>
    </source>
</reference>
<name>A0A6P2BS30_9ACTN</name>
<evidence type="ECO:0000256" key="2">
    <source>
        <dbReference type="SAM" id="Phobius"/>
    </source>
</evidence>
<dbReference type="Pfam" id="PF01569">
    <property type="entry name" value="PAP2"/>
    <property type="match status" value="2"/>
</dbReference>
<dbReference type="InterPro" id="IPR000326">
    <property type="entry name" value="PAP2/HPO"/>
</dbReference>
<keyword evidence="2" id="KW-0472">Membrane</keyword>
<dbReference type="EMBL" id="RPFW01000006">
    <property type="protein sequence ID" value="TVZ01899.1"/>
    <property type="molecule type" value="Genomic_DNA"/>
</dbReference>
<feature type="region of interest" description="Disordered" evidence="1">
    <location>
        <begin position="221"/>
        <end position="243"/>
    </location>
</feature>